<keyword evidence="1" id="KW-1133">Transmembrane helix</keyword>
<feature type="transmembrane region" description="Helical" evidence="1">
    <location>
        <begin position="41"/>
        <end position="59"/>
    </location>
</feature>
<dbReference type="OrthoDB" id="2139706at2"/>
<accession>A0A347WJC6</accession>
<dbReference type="EMBL" id="CP023434">
    <property type="protein sequence ID" value="AXY25183.1"/>
    <property type="molecule type" value="Genomic_DNA"/>
</dbReference>
<reference evidence="2 3" key="1">
    <citation type="submission" date="2017-09" db="EMBL/GenBank/DDBJ databases">
        <title>Complete genome sequence of Oxytococcus suis strain ZY16052.</title>
        <authorList>
            <person name="Li F."/>
        </authorList>
    </citation>
    <scope>NUCLEOTIDE SEQUENCE [LARGE SCALE GENOMIC DNA]</scope>
    <source>
        <strain evidence="2 3">ZY16052</strain>
    </source>
</reference>
<sequence>MPVAKGGEWKLLLVRLNFAKYGLKEVRRIRWLEKIHSSHDAAFTLVELLLGLLIFSMIMQTISMSLRTYQSIEGRILEDRSQDWHLFLNLLEAELEHYTVEGIEGGRVYLKEPQSGKVSWIELNRGRLVKRPGWQTYLMEVDTWSAQWQGEFIYLEVSLANGQTYQGHIRVGGNP</sequence>
<organism evidence="2 3">
    <name type="scientific">Suicoccus acidiformans</name>
    <dbReference type="NCBI Taxonomy" id="2036206"/>
    <lineage>
        <taxon>Bacteria</taxon>
        <taxon>Bacillati</taxon>
        <taxon>Bacillota</taxon>
        <taxon>Bacilli</taxon>
        <taxon>Lactobacillales</taxon>
        <taxon>Aerococcaceae</taxon>
        <taxon>Suicoccus</taxon>
    </lineage>
</organism>
<gene>
    <name evidence="2" type="ORF">CL176_03565</name>
</gene>
<dbReference type="Pfam" id="PF15980">
    <property type="entry name" value="ComGF"/>
    <property type="match status" value="1"/>
</dbReference>
<evidence type="ECO:0000256" key="1">
    <source>
        <dbReference type="SAM" id="Phobius"/>
    </source>
</evidence>
<dbReference type="KEGG" id="abae:CL176_03565"/>
<keyword evidence="1" id="KW-0812">Transmembrane</keyword>
<proteinExistence type="predicted"/>
<evidence type="ECO:0000313" key="3">
    <source>
        <dbReference type="Proteomes" id="UP000263232"/>
    </source>
</evidence>
<dbReference type="InterPro" id="IPR016977">
    <property type="entry name" value="ComGF"/>
</dbReference>
<protein>
    <recommendedName>
        <fullName evidence="4">Prepilin-type cleavage/methylation domain-containing protein</fullName>
    </recommendedName>
</protein>
<dbReference type="AlphaFoldDB" id="A0A347WJC6"/>
<name>A0A347WJC6_9LACT</name>
<evidence type="ECO:0008006" key="4">
    <source>
        <dbReference type="Google" id="ProtNLM"/>
    </source>
</evidence>
<dbReference type="Proteomes" id="UP000263232">
    <property type="component" value="Chromosome"/>
</dbReference>
<keyword evidence="3" id="KW-1185">Reference proteome</keyword>
<keyword evidence="1" id="KW-0472">Membrane</keyword>
<evidence type="ECO:0000313" key="2">
    <source>
        <dbReference type="EMBL" id="AXY25183.1"/>
    </source>
</evidence>